<dbReference type="SUPFAM" id="SSF50331">
    <property type="entry name" value="MOP-like"/>
    <property type="match status" value="1"/>
</dbReference>
<dbReference type="GO" id="GO:0055052">
    <property type="term" value="C:ATP-binding cassette (ABC) transporter complex, substrate-binding subunit-containing"/>
    <property type="evidence" value="ECO:0007669"/>
    <property type="project" value="TreeGrafter"/>
</dbReference>
<keyword evidence="2" id="KW-1278">Translocase</keyword>
<dbReference type="PANTHER" id="PTHR43875:SF15">
    <property type="entry name" value="TREHALOSE IMPORT ATP-BINDING PROTEIN SUGC"/>
    <property type="match status" value="1"/>
</dbReference>
<dbReference type="EMBL" id="BARS01017181">
    <property type="protein sequence ID" value="GAF95108.1"/>
    <property type="molecule type" value="Genomic_DNA"/>
</dbReference>
<dbReference type="InterPro" id="IPR008995">
    <property type="entry name" value="Mo/tungstate-bd_C_term_dom"/>
</dbReference>
<dbReference type="InterPro" id="IPR012340">
    <property type="entry name" value="NA-bd_OB-fold"/>
</dbReference>
<evidence type="ECO:0008006" key="5">
    <source>
        <dbReference type="Google" id="ProtNLM"/>
    </source>
</evidence>
<dbReference type="Gene3D" id="2.40.50.100">
    <property type="match status" value="1"/>
</dbReference>
<accession>X0TNI3</accession>
<keyword evidence="1" id="KW-1003">Cell membrane</keyword>
<comment type="caution">
    <text evidence="4">The sequence shown here is derived from an EMBL/GenBank/DDBJ whole genome shotgun (WGS) entry which is preliminary data.</text>
</comment>
<proteinExistence type="predicted"/>
<evidence type="ECO:0000256" key="2">
    <source>
        <dbReference type="ARBA" id="ARBA00022967"/>
    </source>
</evidence>
<dbReference type="AlphaFoldDB" id="X0TNI3"/>
<reference evidence="4" key="1">
    <citation type="journal article" date="2014" name="Front. Microbiol.">
        <title>High frequency of phylogenetically diverse reductive dehalogenase-homologous genes in deep subseafloor sedimentary metagenomes.</title>
        <authorList>
            <person name="Kawai M."/>
            <person name="Futagami T."/>
            <person name="Toyoda A."/>
            <person name="Takaki Y."/>
            <person name="Nishi S."/>
            <person name="Hori S."/>
            <person name="Arai W."/>
            <person name="Tsubouchi T."/>
            <person name="Morono Y."/>
            <person name="Uchiyama I."/>
            <person name="Ito T."/>
            <person name="Fujiyama A."/>
            <person name="Inagaki F."/>
            <person name="Takami H."/>
        </authorList>
    </citation>
    <scope>NUCLEOTIDE SEQUENCE</scope>
    <source>
        <strain evidence="4">Expedition CK06-06</strain>
    </source>
</reference>
<evidence type="ECO:0000256" key="1">
    <source>
        <dbReference type="ARBA" id="ARBA00022475"/>
    </source>
</evidence>
<dbReference type="GO" id="GO:0016887">
    <property type="term" value="F:ATP hydrolysis activity"/>
    <property type="evidence" value="ECO:0007669"/>
    <property type="project" value="InterPro"/>
</dbReference>
<dbReference type="InterPro" id="IPR047641">
    <property type="entry name" value="ABC_transpr_MalK/UgpC-like"/>
</dbReference>
<evidence type="ECO:0000256" key="3">
    <source>
        <dbReference type="ARBA" id="ARBA00023136"/>
    </source>
</evidence>
<protein>
    <recommendedName>
        <fullName evidence="5">Transport-associated OB type 2 domain-containing protein</fullName>
    </recommendedName>
</protein>
<feature type="non-terminal residue" evidence="4">
    <location>
        <position position="1"/>
    </location>
</feature>
<dbReference type="Gene3D" id="2.40.50.140">
    <property type="entry name" value="Nucleic acid-binding proteins"/>
    <property type="match status" value="1"/>
</dbReference>
<dbReference type="PANTHER" id="PTHR43875">
    <property type="entry name" value="MALTODEXTRIN IMPORT ATP-BINDING PROTEIN MSMX"/>
    <property type="match status" value="1"/>
</dbReference>
<evidence type="ECO:0000313" key="4">
    <source>
        <dbReference type="EMBL" id="GAF95108.1"/>
    </source>
</evidence>
<gene>
    <name evidence="4" type="ORF">S01H1_28142</name>
</gene>
<organism evidence="4">
    <name type="scientific">marine sediment metagenome</name>
    <dbReference type="NCBI Taxonomy" id="412755"/>
    <lineage>
        <taxon>unclassified sequences</taxon>
        <taxon>metagenomes</taxon>
        <taxon>ecological metagenomes</taxon>
    </lineage>
</organism>
<keyword evidence="3" id="KW-0472">Membrane</keyword>
<name>X0TNI3_9ZZZZ</name>
<sequence>VTVTIKDGKYNLVNPDFKIILNDKIAYRLKDYNNKKIIIGIRPENIIVVDEKDAIMSVKCLLVEPQGSHQVIVFKINDKIVKLVISGETKIKSGDTFFINFKQEKILFFDYESQAEI</sequence>